<evidence type="ECO:0000256" key="1">
    <source>
        <dbReference type="SAM" id="SignalP"/>
    </source>
</evidence>
<dbReference type="Proteomes" id="UP000290189">
    <property type="component" value="Unassembled WGS sequence"/>
</dbReference>
<dbReference type="Proteomes" id="UP000039324">
    <property type="component" value="Unassembled WGS sequence"/>
</dbReference>
<name>A0A0G4ITM9_PLABS</name>
<feature type="chain" id="PRO_5036293167" evidence="1">
    <location>
        <begin position="22"/>
        <end position="265"/>
    </location>
</feature>
<reference evidence="2 4" key="1">
    <citation type="submission" date="2015-02" db="EMBL/GenBank/DDBJ databases">
        <authorList>
            <person name="Chooi Y.-H."/>
        </authorList>
    </citation>
    <scope>NUCLEOTIDE SEQUENCE [LARGE SCALE GENOMIC DNA]</scope>
    <source>
        <strain evidence="2">E3</strain>
    </source>
</reference>
<evidence type="ECO:0000313" key="2">
    <source>
        <dbReference type="EMBL" id="CEO98481.1"/>
    </source>
</evidence>
<protein>
    <submittedName>
        <fullName evidence="2">Uncharacterized protein</fullName>
    </submittedName>
</protein>
<proteinExistence type="predicted"/>
<feature type="signal peptide" evidence="1">
    <location>
        <begin position="1"/>
        <end position="21"/>
    </location>
</feature>
<dbReference type="EMBL" id="CDSF01000085">
    <property type="protein sequence ID" value="CEO98481.1"/>
    <property type="molecule type" value="Genomic_DNA"/>
</dbReference>
<evidence type="ECO:0000313" key="4">
    <source>
        <dbReference type="Proteomes" id="UP000039324"/>
    </source>
</evidence>
<geneLocation type="mitochondrion" evidence="3"/>
<organism evidence="2 4">
    <name type="scientific">Plasmodiophora brassicae</name>
    <name type="common">Clubroot disease agent</name>
    <dbReference type="NCBI Taxonomy" id="37360"/>
    <lineage>
        <taxon>Eukaryota</taxon>
        <taxon>Sar</taxon>
        <taxon>Rhizaria</taxon>
        <taxon>Endomyxa</taxon>
        <taxon>Phytomyxea</taxon>
        <taxon>Plasmodiophorida</taxon>
        <taxon>Plasmodiophoridae</taxon>
        <taxon>Plasmodiophora</taxon>
    </lineage>
</organism>
<keyword evidence="4" id="KW-1185">Reference proteome</keyword>
<dbReference type="AlphaFoldDB" id="A0A0G4ITM9"/>
<accession>A0A0G4ITM9</accession>
<evidence type="ECO:0000313" key="5">
    <source>
        <dbReference type="Proteomes" id="UP000290189"/>
    </source>
</evidence>
<sequence>MISGTLALIIFQLLGTPMSGATTTGGRFVELQSATGARGDGHPATFPGASSFIGDTVPIDGFVLGRIVSYLKSEGPEEVEAWLGSLYRHGVTLRCMAHVARKLDMPDLQEIVVAQTIAQTSHVRYDDVLRCWSEQGLGSITKTLMPPLCERPDEDGCPDTIDGVMRMCRAQKRFISSRVLSDVAPAEPPALQRLARGDGPLQAMAAAVTCGANPYAADDGLTPLHTAVQHRNEGAVAYLATVTDVNVDDDDDSGVAVNVDEQRLA</sequence>
<keyword evidence="3" id="KW-0496">Mitochondrion</keyword>
<evidence type="ECO:0000313" key="3">
    <source>
        <dbReference type="EMBL" id="SPQ95887.1"/>
    </source>
</evidence>
<reference evidence="3 5" key="2">
    <citation type="submission" date="2018-03" db="EMBL/GenBank/DDBJ databases">
        <authorList>
            <person name="Fogelqvist J."/>
        </authorList>
    </citation>
    <scope>NUCLEOTIDE SEQUENCE [LARGE SCALE GENOMIC DNA]</scope>
</reference>
<dbReference type="EMBL" id="OVEO01000004">
    <property type="protein sequence ID" value="SPQ95887.1"/>
    <property type="molecule type" value="Genomic_DNA"/>
</dbReference>
<keyword evidence="1" id="KW-0732">Signal</keyword>
<gene>
    <name evidence="2" type="ORF">PBRA_006595</name>
    <name evidence="3" type="ORF">PLBR_LOCUS3102</name>
</gene>